<reference evidence="1" key="1">
    <citation type="submission" date="2019-03" db="EMBL/GenBank/DDBJ databases">
        <title>Single cell metagenomics reveals metabolic interactions within the superorganism composed of flagellate Streblomastix strix and complex community of Bacteroidetes bacteria on its surface.</title>
        <authorList>
            <person name="Treitli S.C."/>
            <person name="Kolisko M."/>
            <person name="Husnik F."/>
            <person name="Keeling P."/>
            <person name="Hampl V."/>
        </authorList>
    </citation>
    <scope>NUCLEOTIDE SEQUENCE</scope>
    <source>
        <strain evidence="1">STM</strain>
    </source>
</reference>
<dbReference type="AlphaFoldDB" id="A0A5J4SRL5"/>
<organism evidence="1">
    <name type="scientific">termite gut metagenome</name>
    <dbReference type="NCBI Taxonomy" id="433724"/>
    <lineage>
        <taxon>unclassified sequences</taxon>
        <taxon>metagenomes</taxon>
        <taxon>organismal metagenomes</taxon>
    </lineage>
</organism>
<name>A0A5J4SRL5_9ZZZZ</name>
<evidence type="ECO:0000313" key="1">
    <source>
        <dbReference type="EMBL" id="KAA6348061.1"/>
    </source>
</evidence>
<accession>A0A5J4SRL5</accession>
<comment type="caution">
    <text evidence="1">The sequence shown here is derived from an EMBL/GenBank/DDBJ whole genome shotgun (WGS) entry which is preliminary data.</text>
</comment>
<proteinExistence type="predicted"/>
<sequence length="65" mass="7528">MALSQEEYKERARKYTEMENIADACHKKITDFICVGYGKEEQVYILSYLFDAISKDIATLQQTGK</sequence>
<gene>
    <name evidence="1" type="ORF">EZS27_004513</name>
</gene>
<protein>
    <submittedName>
        <fullName evidence="1">Uncharacterized protein</fullName>
    </submittedName>
</protein>
<dbReference type="EMBL" id="SNRY01000078">
    <property type="protein sequence ID" value="KAA6348061.1"/>
    <property type="molecule type" value="Genomic_DNA"/>
</dbReference>